<comment type="caution">
    <text evidence="1">The sequence shown here is derived from an EMBL/GenBank/DDBJ whole genome shotgun (WGS) entry which is preliminary data.</text>
</comment>
<accession>V9HKZ2</accession>
<reference evidence="1 2" key="2">
    <citation type="submission" date="2011-10" db="EMBL/GenBank/DDBJ databases">
        <title>The Genome Sequence of Simonsiella muelleri ATCC 29453.</title>
        <authorList>
            <consortium name="The Broad Institute Genome Sequencing Platform"/>
            <consortium name="The Broad Institute Genome Sequencing Center for Infectious Disease"/>
            <person name="Earl A."/>
            <person name="Ward D."/>
            <person name="Feldgarden M."/>
            <person name="Gevers D."/>
            <person name="Izard J."/>
            <person name="Baranova O.V."/>
            <person name="Blanton J.M."/>
            <person name="Tanner A.C."/>
            <person name="Dewhirst F."/>
            <person name="Young S.K."/>
            <person name="Zeng Q."/>
            <person name="Gargeya S."/>
            <person name="Fitzgerald M."/>
            <person name="Haas B."/>
            <person name="Abouelleil A."/>
            <person name="Alvarado L."/>
            <person name="Arachchi H.M."/>
            <person name="Berlin A."/>
            <person name="Brown A."/>
            <person name="Chapman S.B."/>
            <person name="Chen Z."/>
            <person name="Dunbar C."/>
            <person name="Freedman E."/>
            <person name="Gearin G."/>
            <person name="Goldberg J."/>
            <person name="Griggs A."/>
            <person name="Gujja S."/>
            <person name="Heiman D."/>
            <person name="Howarth C."/>
            <person name="Larson L."/>
            <person name="Lui A."/>
            <person name="MacDonald P.J.P."/>
            <person name="Montmayeur A."/>
            <person name="Murphy C."/>
            <person name="Neiman D."/>
            <person name="Pearson M."/>
            <person name="Priest M."/>
            <person name="Roberts A."/>
            <person name="Saif S."/>
            <person name="Shea T."/>
            <person name="Shenoy N."/>
            <person name="Sisk P."/>
            <person name="Stolte C."/>
            <person name="Sykes S."/>
            <person name="Wortman J."/>
            <person name="Nusbaum C."/>
            <person name="Birren B."/>
        </authorList>
    </citation>
    <scope>NUCLEOTIDE SEQUENCE [LARGE SCALE GENOMIC DNA]</scope>
    <source>
        <strain evidence="1 2">ATCC 29453</strain>
    </source>
</reference>
<dbReference type="InterPro" id="IPR056912">
    <property type="entry name" value="Phage_JBD30_tail_term-like"/>
</dbReference>
<dbReference type="AlphaFoldDB" id="V9HKZ2"/>
<dbReference type="EMBL" id="ADCY02000064">
    <property type="protein sequence ID" value="EFG29929.1"/>
    <property type="molecule type" value="Genomic_DNA"/>
</dbReference>
<dbReference type="RefSeq" id="WP_002643044.1">
    <property type="nucleotide sequence ID" value="NZ_CP019448.1"/>
</dbReference>
<dbReference type="eggNOG" id="ENOG5033HK7">
    <property type="taxonomic scope" value="Bacteria"/>
</dbReference>
<keyword evidence="2" id="KW-1185">Reference proteome</keyword>
<sequence>MKDYFAVGKAIESRLAETMGQDFDLICSPFTANDPNVLKKLAVSAHINQLPSSFENSTGNGERQTETQKWQVSLVFQSPQTVQEEAALREKAGALCLKLRQALQGFKPFDAECKPLRAVGNQFYLTDDCRFRIFAFTFTSVCVI</sequence>
<dbReference type="HOGENOM" id="CLU_1795189_0_0_4"/>
<name>V9HKZ2_9NEIS</name>
<evidence type="ECO:0000313" key="2">
    <source>
        <dbReference type="Proteomes" id="UP000017813"/>
    </source>
</evidence>
<reference evidence="1 2" key="1">
    <citation type="submission" date="2010-03" db="EMBL/GenBank/DDBJ databases">
        <authorList>
            <consortium name="The Broad Institute Genome Sequencing Platform"/>
            <person name="Ward D."/>
            <person name="Earl A."/>
            <person name="Feldgarden M."/>
            <person name="Gevers D."/>
            <person name="Young S."/>
            <person name="Zeng Q."/>
            <person name="Koehrsen M."/>
            <person name="Alvarado L."/>
            <person name="Berlin A.M."/>
            <person name="Borenstein D."/>
            <person name="Chapman S.B."/>
            <person name="Chen Z."/>
            <person name="Engels R."/>
            <person name="Freedman E."/>
            <person name="Gellesch M."/>
            <person name="Goldberg J."/>
            <person name="Griggs A."/>
            <person name="Gujja S."/>
            <person name="Heilman E.R."/>
            <person name="Heiman D.I."/>
            <person name="Hepburn T.A."/>
            <person name="Howarth C."/>
            <person name="Jen D."/>
            <person name="Larson L."/>
            <person name="Mehta T."/>
            <person name="Park D."/>
            <person name="Pearson M."/>
            <person name="Richards J."/>
            <person name="Roberts A."/>
            <person name="Saif S."/>
            <person name="Shea T.D."/>
            <person name="Shenoy N."/>
            <person name="Sisk P."/>
            <person name="Stolte C."/>
            <person name="Sykes S.N."/>
            <person name="Walk T."/>
            <person name="White J."/>
            <person name="Yandava C."/>
            <person name="Izard J."/>
            <person name="Baranova O.V."/>
            <person name="Blanton J.M."/>
            <person name="Tanner A.C."/>
            <person name="Dewhirst F."/>
            <person name="Haas B."/>
            <person name="Nusbaum C."/>
            <person name="Birren B."/>
        </authorList>
    </citation>
    <scope>NUCLEOTIDE SEQUENCE [LARGE SCALE GENOMIC DNA]</scope>
    <source>
        <strain evidence="1 2">ATCC 29453</strain>
    </source>
</reference>
<dbReference type="Pfam" id="PF23840">
    <property type="entry name" value="Phage_tail_terminator"/>
    <property type="match status" value="1"/>
</dbReference>
<protein>
    <submittedName>
        <fullName evidence="1">Uncharacterized protein</fullName>
    </submittedName>
</protein>
<proteinExistence type="predicted"/>
<dbReference type="Proteomes" id="UP000017813">
    <property type="component" value="Unassembled WGS sequence"/>
</dbReference>
<evidence type="ECO:0000313" key="1">
    <source>
        <dbReference type="EMBL" id="EFG29929.1"/>
    </source>
</evidence>
<dbReference type="KEGG" id="smur:BWP33_07525"/>
<gene>
    <name evidence="1" type="ORF">HMPREF9021_02248</name>
</gene>
<dbReference type="STRING" id="641147.HMPREF9021_02248"/>
<organism evidence="1 2">
    <name type="scientific">Simonsiella muelleri ATCC 29453</name>
    <dbReference type="NCBI Taxonomy" id="641147"/>
    <lineage>
        <taxon>Bacteria</taxon>
        <taxon>Pseudomonadati</taxon>
        <taxon>Pseudomonadota</taxon>
        <taxon>Betaproteobacteria</taxon>
        <taxon>Neisseriales</taxon>
        <taxon>Neisseriaceae</taxon>
        <taxon>Simonsiella</taxon>
    </lineage>
</organism>